<evidence type="ECO:0008006" key="4">
    <source>
        <dbReference type="Google" id="ProtNLM"/>
    </source>
</evidence>
<protein>
    <recommendedName>
        <fullName evidence="4">Portal protein</fullName>
    </recommendedName>
</protein>
<evidence type="ECO:0000313" key="3">
    <source>
        <dbReference type="Proteomes" id="UP000273516"/>
    </source>
</evidence>
<feature type="region of interest" description="Disordered" evidence="1">
    <location>
        <begin position="723"/>
        <end position="776"/>
    </location>
</feature>
<dbReference type="OrthoDB" id="1632915at2"/>
<sequence length="776" mass="86677">MFEIDFSSGHILSDKDTSYQRPGEVLFKADGAKARLANSTTASQAAQLHPLDSDQAMELHRRLLATYQYELERQAENRMDMAFDEDIFDHIQWKPEELEALRARGQEPIVFNIVQTTVNWVLGSQRRAPTDYKILPRRKDGNDSAQRKTELVKHVRDENHSEEQVSLAFADQVKAGIGWLETGEGDPADGPIVFDRAESWRNMLWDSRAQRRDLQDGRYICRTKWLDLDIATALWPHRAGVLKISTETRLLASGLSDYGDEAMDMIEDDSNFVAPMTSGGQYWRDRIRCIEMWFKKPLNVPVMSGGDFSRELFDPWSKGHWADLQAGRATLVERPREVVHVALMTEKGLLDVRQSPYRHNRFPFTPLWGYRRGRDGMPYGIIRGLRDIQRDLNKRAAKALHHLSSTQVMVQSGAVDDIEELREEAGRPDAVIVYKKGYDMPQIGQDHNLANAHVDLMQLDAQMIQQVGGVTDENLGRRTNATSGKAILARQDQGALATSHFFDNLRYAMRCHGEKMLINIEQFYTDEMEFRITNARGNPEYVTANDGNPRNAIDMMKADFVIEEEDWRATSRQAQAEQLLDLMEKLASTAPEIVIQNLDLVIEALDVPKRDEIVKRIRQITGVADPDEDPNNPSPESIAQQEAKAAQSAMEQRAMEAEIGEKEAKAAKTQAEAARNWLGLRSDNVDQIHQAVEAALKLGGAPAVAAMVDGFLRIATSEAQGMGMPGASAPAPMPPVPPQEPPTAAPVQPDGTQPVALPHPAPAGGSVAGQARTFSI</sequence>
<dbReference type="AlphaFoldDB" id="A0A3M0M935"/>
<dbReference type="EMBL" id="QOKZ01000006">
    <property type="protein sequence ID" value="RMC33753.1"/>
    <property type="molecule type" value="Genomic_DNA"/>
</dbReference>
<dbReference type="InterPro" id="IPR032427">
    <property type="entry name" value="P22_portal"/>
</dbReference>
<comment type="caution">
    <text evidence="2">The sequence shown here is derived from an EMBL/GenBank/DDBJ whole genome shotgun (WGS) entry which is preliminary data.</text>
</comment>
<keyword evidence="3" id="KW-1185">Reference proteome</keyword>
<dbReference type="RefSeq" id="WP_122113307.1">
    <property type="nucleotide sequence ID" value="NZ_QOKZ01000006.1"/>
</dbReference>
<accession>A0A3M0M935</accession>
<feature type="region of interest" description="Disordered" evidence="1">
    <location>
        <begin position="623"/>
        <end position="654"/>
    </location>
</feature>
<evidence type="ECO:0000313" key="2">
    <source>
        <dbReference type="EMBL" id="RMC33753.1"/>
    </source>
</evidence>
<proteinExistence type="predicted"/>
<organism evidence="2 3">
    <name type="scientific">Paracoccus alkanivorans</name>
    <dbReference type="NCBI Taxonomy" id="2116655"/>
    <lineage>
        <taxon>Bacteria</taxon>
        <taxon>Pseudomonadati</taxon>
        <taxon>Pseudomonadota</taxon>
        <taxon>Alphaproteobacteria</taxon>
        <taxon>Rhodobacterales</taxon>
        <taxon>Paracoccaceae</taxon>
        <taxon>Paracoccus</taxon>
    </lineage>
</organism>
<evidence type="ECO:0000256" key="1">
    <source>
        <dbReference type="SAM" id="MobiDB-lite"/>
    </source>
</evidence>
<name>A0A3M0M935_9RHOB</name>
<reference evidence="2 3" key="1">
    <citation type="submission" date="2018-07" db="EMBL/GenBank/DDBJ databases">
        <authorList>
            <person name="Zhang Y."/>
            <person name="Wang L."/>
            <person name="Ma S."/>
        </authorList>
    </citation>
    <scope>NUCLEOTIDE SEQUENCE [LARGE SCALE GENOMIC DNA]</scope>
    <source>
        <strain evidence="2 3">4-2</strain>
    </source>
</reference>
<dbReference type="Proteomes" id="UP000273516">
    <property type="component" value="Unassembled WGS sequence"/>
</dbReference>
<gene>
    <name evidence="2" type="ORF">C9E81_15745</name>
</gene>
<feature type="compositionally biased region" description="Pro residues" evidence="1">
    <location>
        <begin position="731"/>
        <end position="744"/>
    </location>
</feature>
<dbReference type="Pfam" id="PF16510">
    <property type="entry name" value="P22_portal"/>
    <property type="match status" value="1"/>
</dbReference>